<protein>
    <submittedName>
        <fullName evidence="2">Uncharacterized protein</fullName>
    </submittedName>
</protein>
<evidence type="ECO:0000256" key="1">
    <source>
        <dbReference type="SAM" id="MobiDB-lite"/>
    </source>
</evidence>
<accession>A0A163URY8</accession>
<feature type="compositionally biased region" description="Basic and acidic residues" evidence="1">
    <location>
        <begin position="39"/>
        <end position="58"/>
    </location>
</feature>
<organism evidence="2">
    <name type="scientific">Absidia glauca</name>
    <name type="common">Pin mould</name>
    <dbReference type="NCBI Taxonomy" id="4829"/>
    <lineage>
        <taxon>Eukaryota</taxon>
        <taxon>Fungi</taxon>
        <taxon>Fungi incertae sedis</taxon>
        <taxon>Mucoromycota</taxon>
        <taxon>Mucoromycotina</taxon>
        <taxon>Mucoromycetes</taxon>
        <taxon>Mucorales</taxon>
        <taxon>Cunninghamellaceae</taxon>
        <taxon>Absidia</taxon>
    </lineage>
</organism>
<gene>
    <name evidence="2" type="primary">ABSGL_03085.1 scaffold 4127</name>
</gene>
<sequence>MTKLASRPREEKADRWSISGSGQKEVARLSSAMDTESTMENHGKTKMDKKERRRELPKVRRSRSLYREQVVRGTMAMSMERKKSDREAKKRQNVNQMSPRGGRTISTFIFTWHLICMTLAQSRDSNHYAALLEPVKARQSPPVLRLSPMGSP</sequence>
<reference evidence="2" key="1">
    <citation type="submission" date="2016-04" db="EMBL/GenBank/DDBJ databases">
        <authorList>
            <person name="Evans L.H."/>
            <person name="Alamgir A."/>
            <person name="Owens N."/>
            <person name="Weber N.D."/>
            <person name="Virtaneva K."/>
            <person name="Barbian K."/>
            <person name="Babar A."/>
            <person name="Rosenke K."/>
        </authorList>
    </citation>
    <scope>NUCLEOTIDE SEQUENCE [LARGE SCALE GENOMIC DNA]</scope>
    <source>
        <strain evidence="2">CBS 101.48</strain>
    </source>
</reference>
<proteinExistence type="predicted"/>
<evidence type="ECO:0000313" key="3">
    <source>
        <dbReference type="Proteomes" id="UP000078561"/>
    </source>
</evidence>
<feature type="region of interest" description="Disordered" evidence="1">
    <location>
        <begin position="76"/>
        <end position="100"/>
    </location>
</feature>
<evidence type="ECO:0000313" key="2">
    <source>
        <dbReference type="EMBL" id="SAL97587.1"/>
    </source>
</evidence>
<dbReference type="InParanoid" id="A0A163URY8"/>
<dbReference type="AlphaFoldDB" id="A0A163URY8"/>
<keyword evidence="3" id="KW-1185">Reference proteome</keyword>
<feature type="region of interest" description="Disordered" evidence="1">
    <location>
        <begin position="1"/>
        <end position="60"/>
    </location>
</feature>
<feature type="compositionally biased region" description="Basic and acidic residues" evidence="1">
    <location>
        <begin position="79"/>
        <end position="90"/>
    </location>
</feature>
<dbReference type="EMBL" id="LT551814">
    <property type="protein sequence ID" value="SAL97587.1"/>
    <property type="molecule type" value="Genomic_DNA"/>
</dbReference>
<name>A0A163URY8_ABSGL</name>
<dbReference type="Proteomes" id="UP000078561">
    <property type="component" value="Unassembled WGS sequence"/>
</dbReference>